<dbReference type="Proteomes" id="UP000887565">
    <property type="component" value="Unplaced"/>
</dbReference>
<evidence type="ECO:0000313" key="1">
    <source>
        <dbReference type="Proteomes" id="UP000887565"/>
    </source>
</evidence>
<keyword evidence="1" id="KW-1185">Reference proteome</keyword>
<dbReference type="AlphaFoldDB" id="A0A915HJP1"/>
<dbReference type="WBParaSite" id="nRc.2.0.1.t02198-RA">
    <property type="protein sequence ID" value="nRc.2.0.1.t02198-RA"/>
    <property type="gene ID" value="nRc.2.0.1.g02198"/>
</dbReference>
<evidence type="ECO:0000313" key="2">
    <source>
        <dbReference type="WBParaSite" id="nRc.2.0.1.t02198-RA"/>
    </source>
</evidence>
<proteinExistence type="predicted"/>
<reference evidence="2" key="1">
    <citation type="submission" date="2022-11" db="UniProtKB">
        <authorList>
            <consortium name="WormBaseParasite"/>
        </authorList>
    </citation>
    <scope>IDENTIFICATION</scope>
</reference>
<sequence>MAKIFRHLSPNGERVHAKKQYPKAPQLQVAKCGHTCRWVDGVGKDPPKTFNYEAVVDGDFVN</sequence>
<accession>A0A915HJP1</accession>
<name>A0A915HJP1_ROMCU</name>
<organism evidence="1 2">
    <name type="scientific">Romanomermis culicivorax</name>
    <name type="common">Nematode worm</name>
    <dbReference type="NCBI Taxonomy" id="13658"/>
    <lineage>
        <taxon>Eukaryota</taxon>
        <taxon>Metazoa</taxon>
        <taxon>Ecdysozoa</taxon>
        <taxon>Nematoda</taxon>
        <taxon>Enoplea</taxon>
        <taxon>Dorylaimia</taxon>
        <taxon>Mermithida</taxon>
        <taxon>Mermithoidea</taxon>
        <taxon>Mermithidae</taxon>
        <taxon>Romanomermis</taxon>
    </lineage>
</organism>
<protein>
    <submittedName>
        <fullName evidence="2">Uncharacterized protein</fullName>
    </submittedName>
</protein>